<comment type="caution">
    <text evidence="2">The sequence shown here is derived from an EMBL/GenBank/DDBJ whole genome shotgun (WGS) entry which is preliminary data.</text>
</comment>
<feature type="transmembrane region" description="Helical" evidence="1">
    <location>
        <begin position="279"/>
        <end position="297"/>
    </location>
</feature>
<accession>A0A947DD84</accession>
<dbReference type="GO" id="GO:0016020">
    <property type="term" value="C:membrane"/>
    <property type="evidence" value="ECO:0007669"/>
    <property type="project" value="InterPro"/>
</dbReference>
<dbReference type="RefSeq" id="WP_215607602.1">
    <property type="nucleotide sequence ID" value="NZ_JADOES010000004.1"/>
</dbReference>
<feature type="transmembrane region" description="Helical" evidence="1">
    <location>
        <begin position="6"/>
        <end position="27"/>
    </location>
</feature>
<organism evidence="2 3">
    <name type="scientific">Leptothoe spongobia TAU-MAC 1115</name>
    <dbReference type="NCBI Taxonomy" id="1967444"/>
    <lineage>
        <taxon>Bacteria</taxon>
        <taxon>Bacillati</taxon>
        <taxon>Cyanobacteriota</taxon>
        <taxon>Cyanophyceae</taxon>
        <taxon>Nodosilineales</taxon>
        <taxon>Cymatolegaceae</taxon>
        <taxon>Leptothoe</taxon>
        <taxon>Leptothoe spongobia</taxon>
    </lineage>
</organism>
<evidence type="ECO:0000313" key="2">
    <source>
        <dbReference type="EMBL" id="MBT9314538.1"/>
    </source>
</evidence>
<dbReference type="Proteomes" id="UP000717364">
    <property type="component" value="Unassembled WGS sequence"/>
</dbReference>
<keyword evidence="1" id="KW-0472">Membrane</keyword>
<feature type="transmembrane region" description="Helical" evidence="1">
    <location>
        <begin position="317"/>
        <end position="336"/>
    </location>
</feature>
<sequence>MNGKKWWGISNSISLLFLILIGGMWVYTTRTYRPNKQQLMGKADVDEYLSENFSNLLTEKIPTGVFIQSLKFKNSSEVNFTGYIWQIYDKAYTEKYKDSNDIPVGFVLPEAVESGSNIEPKFAYRKVKGDKEVVGWYFETTLKQKFDYSKYPFDHKIAWIRLWSSEFGQGKFFLPDFDGYESTEAGKAFGYDENIVLGHWDIEETYFDYKEYKYNSNFGIFEEGMQNDYPELYFNIVLKRRFLNSLVIYILPLAIVACLTFATLIMITNDPAKESRFGMNTSGVIGVCSGLFFVVLLSQVQIREQFAGSSIVYVEYFYPLMYLALLGVSVNSYLFALPDDGNNRIMYWIHKDDNVHPKLLFWPVLLGSAAVITACVLLPEGNGRLQSGQEQVFRMEGKRMVDTVEIPGVYDALASATETGAMHRILPGLGLFSQECLPQCRRICPR</sequence>
<evidence type="ECO:0000313" key="3">
    <source>
        <dbReference type="Proteomes" id="UP000717364"/>
    </source>
</evidence>
<keyword evidence="3" id="KW-1185">Reference proteome</keyword>
<keyword evidence="1" id="KW-1133">Transmembrane helix</keyword>
<reference evidence="2" key="2">
    <citation type="journal article" date="2021" name="Mar. Drugs">
        <title>Genome Reduction and Secondary Metabolism of the Marine Sponge-Associated Cyanobacterium Leptothoe.</title>
        <authorList>
            <person name="Konstantinou D."/>
            <person name="Popin R.V."/>
            <person name="Fewer D.P."/>
            <person name="Sivonen K."/>
            <person name="Gkelis S."/>
        </authorList>
    </citation>
    <scope>NUCLEOTIDE SEQUENCE</scope>
    <source>
        <strain evidence="2">TAU-MAC 1115</strain>
    </source>
</reference>
<reference evidence="2" key="1">
    <citation type="submission" date="2020-11" db="EMBL/GenBank/DDBJ databases">
        <authorList>
            <person name="Konstantinou D."/>
            <person name="Gkelis S."/>
            <person name="Popin R."/>
            <person name="Fewer D."/>
            <person name="Sivonen K."/>
        </authorList>
    </citation>
    <scope>NUCLEOTIDE SEQUENCE</scope>
    <source>
        <strain evidence="2">TAU-MAC 1115</strain>
    </source>
</reference>
<feature type="transmembrane region" description="Helical" evidence="1">
    <location>
        <begin position="360"/>
        <end position="378"/>
    </location>
</feature>
<keyword evidence="1" id="KW-0812">Transmembrane</keyword>
<gene>
    <name evidence="2" type="ORF">IXB50_03765</name>
</gene>
<dbReference type="GO" id="GO:0005230">
    <property type="term" value="F:extracellular ligand-gated monoatomic ion channel activity"/>
    <property type="evidence" value="ECO:0007669"/>
    <property type="project" value="InterPro"/>
</dbReference>
<proteinExistence type="predicted"/>
<evidence type="ECO:0000256" key="1">
    <source>
        <dbReference type="SAM" id="Phobius"/>
    </source>
</evidence>
<name>A0A947DD84_9CYAN</name>
<dbReference type="Gene3D" id="2.70.170.10">
    <property type="entry name" value="Neurotransmitter-gated ion-channel ligand-binding domain"/>
    <property type="match status" value="1"/>
</dbReference>
<dbReference type="EMBL" id="JADOES010000004">
    <property type="protein sequence ID" value="MBT9314538.1"/>
    <property type="molecule type" value="Genomic_DNA"/>
</dbReference>
<feature type="transmembrane region" description="Helical" evidence="1">
    <location>
        <begin position="246"/>
        <end position="267"/>
    </location>
</feature>
<dbReference type="InterPro" id="IPR036734">
    <property type="entry name" value="Neur_chan_lig-bd_sf"/>
</dbReference>
<protein>
    <submittedName>
        <fullName evidence="2">Uncharacterized protein</fullName>
    </submittedName>
</protein>
<dbReference type="AlphaFoldDB" id="A0A947DD84"/>